<name>B4DB23_9BACT</name>
<evidence type="ECO:0000256" key="7">
    <source>
        <dbReference type="ARBA" id="ARBA00022741"/>
    </source>
</evidence>
<keyword evidence="4" id="KW-0997">Cell inner membrane</keyword>
<evidence type="ECO:0000256" key="1">
    <source>
        <dbReference type="ARBA" id="ARBA00004429"/>
    </source>
</evidence>
<feature type="coiled-coil region" evidence="14">
    <location>
        <begin position="226"/>
        <end position="253"/>
    </location>
</feature>
<dbReference type="GO" id="GO:0005886">
    <property type="term" value="C:plasma membrane"/>
    <property type="evidence" value="ECO:0007669"/>
    <property type="project" value="UniProtKB-SubCell"/>
</dbReference>
<accession>B4DB23</accession>
<dbReference type="NCBIfam" id="TIGR01007">
    <property type="entry name" value="eps_fam"/>
    <property type="match status" value="1"/>
</dbReference>
<evidence type="ECO:0000256" key="2">
    <source>
        <dbReference type="ARBA" id="ARBA00008883"/>
    </source>
</evidence>
<keyword evidence="12" id="KW-0829">Tyrosine-protein kinase</keyword>
<keyword evidence="3" id="KW-1003">Cell membrane</keyword>
<dbReference type="Gene3D" id="3.40.50.300">
    <property type="entry name" value="P-loop containing nucleotide triphosphate hydrolases"/>
    <property type="match status" value="1"/>
</dbReference>
<feature type="region of interest" description="Disordered" evidence="15">
    <location>
        <begin position="691"/>
        <end position="713"/>
    </location>
</feature>
<evidence type="ECO:0000256" key="4">
    <source>
        <dbReference type="ARBA" id="ARBA00022519"/>
    </source>
</evidence>
<feature type="transmembrane region" description="Helical" evidence="16">
    <location>
        <begin position="20"/>
        <end position="43"/>
    </location>
</feature>
<evidence type="ECO:0000256" key="11">
    <source>
        <dbReference type="ARBA" id="ARBA00023136"/>
    </source>
</evidence>
<keyword evidence="5 18" id="KW-0808">Transferase</keyword>
<dbReference type="PANTHER" id="PTHR32309">
    <property type="entry name" value="TYROSINE-PROTEIN KINASE"/>
    <property type="match status" value="1"/>
</dbReference>
<evidence type="ECO:0000256" key="14">
    <source>
        <dbReference type="SAM" id="Coils"/>
    </source>
</evidence>
<proteinExistence type="inferred from homology"/>
<dbReference type="InterPro" id="IPR025669">
    <property type="entry name" value="AAA_dom"/>
</dbReference>
<dbReference type="InterPro" id="IPR050445">
    <property type="entry name" value="Bact_polysacc_biosynth/exp"/>
</dbReference>
<keyword evidence="10 16" id="KW-1133">Transmembrane helix</keyword>
<dbReference type="RefSeq" id="WP_006983433.1">
    <property type="nucleotide sequence ID" value="NZ_ABVL01000034.1"/>
</dbReference>
<comment type="similarity">
    <text evidence="2">Belongs to the etk/wzc family.</text>
</comment>
<dbReference type="eggNOG" id="COG3206">
    <property type="taxonomic scope" value="Bacteria"/>
</dbReference>
<keyword evidence="7" id="KW-0547">Nucleotide-binding</keyword>
<dbReference type="CDD" id="cd05387">
    <property type="entry name" value="BY-kinase"/>
    <property type="match status" value="1"/>
</dbReference>
<keyword evidence="9" id="KW-0067">ATP-binding</keyword>
<dbReference type="PANTHER" id="PTHR32309:SF31">
    <property type="entry name" value="CAPSULAR EXOPOLYSACCHARIDE FAMILY"/>
    <property type="match status" value="1"/>
</dbReference>
<dbReference type="Pfam" id="PF13614">
    <property type="entry name" value="AAA_31"/>
    <property type="match status" value="1"/>
</dbReference>
<feature type="domain" description="AAA+ ATPase" evidence="17">
    <location>
        <begin position="496"/>
        <end position="650"/>
    </location>
</feature>
<keyword evidence="8" id="KW-0418">Kinase</keyword>
<evidence type="ECO:0000256" key="8">
    <source>
        <dbReference type="ARBA" id="ARBA00022777"/>
    </source>
</evidence>
<dbReference type="InParanoid" id="B4DB23"/>
<dbReference type="InterPro" id="IPR003593">
    <property type="entry name" value="AAA+_ATPase"/>
</dbReference>
<dbReference type="AlphaFoldDB" id="B4DB23"/>
<comment type="caution">
    <text evidence="18">The sequence shown here is derived from an EMBL/GenBank/DDBJ whole genome shotgun (WGS) entry which is preliminary data.</text>
</comment>
<dbReference type="GO" id="GO:0004715">
    <property type="term" value="F:non-membrane spanning protein tyrosine kinase activity"/>
    <property type="evidence" value="ECO:0007669"/>
    <property type="project" value="UniProtKB-EC"/>
</dbReference>
<dbReference type="InterPro" id="IPR005702">
    <property type="entry name" value="Wzc-like_C"/>
</dbReference>
<dbReference type="SUPFAM" id="SSF52540">
    <property type="entry name" value="P-loop containing nucleoside triphosphate hydrolases"/>
    <property type="match status" value="1"/>
</dbReference>
<evidence type="ECO:0000256" key="3">
    <source>
        <dbReference type="ARBA" id="ARBA00022475"/>
    </source>
</evidence>
<sequence length="713" mass="80246">MNDSNEVKLHFLDYWRIIRLRMGLILLTFFLVMVTAGVTTYFLPKKYYSKVTMEVKQDKSDLVQTFGPGQFRQTYDPQFVATQFQILQKTEILYPVIERLDLIKEFSPPGQRLPLQQVYIQLRNSMKLNEVRNTGLIEVGAKDTDAQRAANIANAIAVVYQEERQHELDKNVARGLEQLKDEVDRRRKEMEDTSAVAMQIRAREGIVDSDPDKENSVISGGEGGNVLQRQQQVNEQQIKVVELERQLEMINSLSPEQLQDALKTLGIDDTTVSRNLPLLQDAAAEHARLTNLGLGVNHPRIKALDAQMATYQKILGDQLNTIKITQANRLRLEKDKLSGLQEMSKASRTDDIKEKASLVEYVDAKNKYIQARKLYESVELSYVTQKMNNSVKGDSAKIWEKAEKAEYPSEPNVPAYMGMAAIIGLVLGVGLAFFIDYLDTSVKTLDDVERYLQIPVLAVIPNNVSILMKNAGDTSDAEAYRILRAAVEFNKPYRDANTFTLISGGPGEGKSTTLNNLAYTCAKGGYNVLVVDADLRRASQHHFFDVDNSFGLTDYLLGRAEIDEIIKTTKIDNLSFIPSGLLPGDSVGILNSQRMTDLIAKVKSQYDLVFFDSPPILGVSDGSVLASEVDVTIMVVQHRRFPRVMLQRVKQAVLNVGGRLIGVVLNNVDAKHDDGYSYYYNYNEYYGPRRGTPKIEAPAPQLARPRDTHREDY</sequence>
<comment type="subcellular location">
    <subcellularLocation>
        <location evidence="1">Cell inner membrane</location>
        <topology evidence="1">Multi-pass membrane protein</topology>
    </subcellularLocation>
</comment>
<dbReference type="InterPro" id="IPR003856">
    <property type="entry name" value="LPS_length_determ_N"/>
</dbReference>
<dbReference type="GO" id="GO:0005524">
    <property type="term" value="F:ATP binding"/>
    <property type="evidence" value="ECO:0007669"/>
    <property type="project" value="UniProtKB-KW"/>
</dbReference>
<protein>
    <submittedName>
        <fullName evidence="18">Capsular exopolysaccharide family</fullName>
        <ecNumber evidence="18">2.7.10.2</ecNumber>
    </submittedName>
</protein>
<keyword evidence="6 16" id="KW-0812">Transmembrane</keyword>
<evidence type="ECO:0000256" key="10">
    <source>
        <dbReference type="ARBA" id="ARBA00022989"/>
    </source>
</evidence>
<evidence type="ECO:0000313" key="19">
    <source>
        <dbReference type="Proteomes" id="UP000005824"/>
    </source>
</evidence>
<feature type="transmembrane region" description="Helical" evidence="16">
    <location>
        <begin position="413"/>
        <end position="435"/>
    </location>
</feature>
<dbReference type="EMBL" id="ABVL01000034">
    <property type="protein sequence ID" value="EDY16397.1"/>
    <property type="molecule type" value="Genomic_DNA"/>
</dbReference>
<evidence type="ECO:0000313" key="18">
    <source>
        <dbReference type="EMBL" id="EDY16397.1"/>
    </source>
</evidence>
<reference evidence="18 19" key="1">
    <citation type="journal article" date="2011" name="J. Bacteriol.">
        <title>Genome sequence of Chthoniobacter flavus Ellin428, an aerobic heterotrophic soil bacterium.</title>
        <authorList>
            <person name="Kant R."/>
            <person name="van Passel M.W."/>
            <person name="Palva A."/>
            <person name="Lucas S."/>
            <person name="Lapidus A."/>
            <person name="Glavina Del Rio T."/>
            <person name="Dalin E."/>
            <person name="Tice H."/>
            <person name="Bruce D."/>
            <person name="Goodwin L."/>
            <person name="Pitluck S."/>
            <person name="Larimer F.W."/>
            <person name="Land M.L."/>
            <person name="Hauser L."/>
            <person name="Sangwan P."/>
            <person name="de Vos W.M."/>
            <person name="Janssen P.H."/>
            <person name="Smidt H."/>
        </authorList>
    </citation>
    <scope>NUCLEOTIDE SEQUENCE [LARGE SCALE GENOMIC DNA]</scope>
    <source>
        <strain evidence="18 19">Ellin428</strain>
    </source>
</reference>
<keyword evidence="11 16" id="KW-0472">Membrane</keyword>
<evidence type="ECO:0000256" key="5">
    <source>
        <dbReference type="ARBA" id="ARBA00022679"/>
    </source>
</evidence>
<evidence type="ECO:0000256" key="16">
    <source>
        <dbReference type="SAM" id="Phobius"/>
    </source>
</evidence>
<evidence type="ECO:0000256" key="15">
    <source>
        <dbReference type="SAM" id="MobiDB-lite"/>
    </source>
</evidence>
<evidence type="ECO:0000256" key="12">
    <source>
        <dbReference type="ARBA" id="ARBA00023137"/>
    </source>
</evidence>
<evidence type="ECO:0000256" key="13">
    <source>
        <dbReference type="ARBA" id="ARBA00053015"/>
    </source>
</evidence>
<dbReference type="InterPro" id="IPR027417">
    <property type="entry name" value="P-loop_NTPase"/>
</dbReference>
<dbReference type="STRING" id="497964.CfE428DRAFT_6114"/>
<gene>
    <name evidence="18" type="ORF">CfE428DRAFT_6114</name>
</gene>
<dbReference type="SMART" id="SM00382">
    <property type="entry name" value="AAA"/>
    <property type="match status" value="1"/>
</dbReference>
<organism evidence="18 19">
    <name type="scientific">Chthoniobacter flavus Ellin428</name>
    <dbReference type="NCBI Taxonomy" id="497964"/>
    <lineage>
        <taxon>Bacteria</taxon>
        <taxon>Pseudomonadati</taxon>
        <taxon>Verrucomicrobiota</taxon>
        <taxon>Spartobacteria</taxon>
        <taxon>Chthoniobacterales</taxon>
        <taxon>Chthoniobacteraceae</taxon>
        <taxon>Chthoniobacter</taxon>
    </lineage>
</organism>
<keyword evidence="19" id="KW-1185">Reference proteome</keyword>
<feature type="compositionally biased region" description="Basic and acidic residues" evidence="15">
    <location>
        <begin position="704"/>
        <end position="713"/>
    </location>
</feature>
<evidence type="ECO:0000256" key="6">
    <source>
        <dbReference type="ARBA" id="ARBA00022692"/>
    </source>
</evidence>
<comment type="catalytic activity">
    <reaction evidence="13">
        <text>L-tyrosyl-[protein] + ATP = O-phospho-L-tyrosyl-[protein] + ADP + H(+)</text>
        <dbReference type="Rhea" id="RHEA:10596"/>
        <dbReference type="Rhea" id="RHEA-COMP:10136"/>
        <dbReference type="Rhea" id="RHEA-COMP:20101"/>
        <dbReference type="ChEBI" id="CHEBI:15378"/>
        <dbReference type="ChEBI" id="CHEBI:30616"/>
        <dbReference type="ChEBI" id="CHEBI:46858"/>
        <dbReference type="ChEBI" id="CHEBI:61978"/>
        <dbReference type="ChEBI" id="CHEBI:456216"/>
    </reaction>
</comment>
<dbReference type="Proteomes" id="UP000005824">
    <property type="component" value="Unassembled WGS sequence"/>
</dbReference>
<keyword evidence="14" id="KW-0175">Coiled coil</keyword>
<evidence type="ECO:0000256" key="9">
    <source>
        <dbReference type="ARBA" id="ARBA00022840"/>
    </source>
</evidence>
<dbReference type="Pfam" id="PF02706">
    <property type="entry name" value="Wzz"/>
    <property type="match status" value="1"/>
</dbReference>
<dbReference type="eggNOG" id="COG0489">
    <property type="taxonomic scope" value="Bacteria"/>
</dbReference>
<evidence type="ECO:0000259" key="17">
    <source>
        <dbReference type="SMART" id="SM00382"/>
    </source>
</evidence>
<dbReference type="EC" id="2.7.10.2" evidence="18"/>